<protein>
    <submittedName>
        <fullName evidence="2">Uncharacterized protein</fullName>
    </submittedName>
</protein>
<evidence type="ECO:0000313" key="4">
    <source>
        <dbReference type="Proteomes" id="UP000235392"/>
    </source>
</evidence>
<dbReference type="EMBL" id="PGCI01000001">
    <property type="protein sequence ID" value="PLW52391.1"/>
    <property type="molecule type" value="Genomic_DNA"/>
</dbReference>
<gene>
    <name evidence="3" type="ORF">PCASD_00002</name>
    <name evidence="2" type="ORF">PCASD_21296</name>
</gene>
<dbReference type="EMBL" id="PGCI01000311">
    <property type="protein sequence ID" value="PLW30043.1"/>
    <property type="molecule type" value="Genomic_DNA"/>
</dbReference>
<comment type="caution">
    <text evidence="2">The sequence shown here is derived from an EMBL/GenBank/DDBJ whole genome shotgun (WGS) entry which is preliminary data.</text>
</comment>
<accession>A0A2N5TX15</accession>
<dbReference type="AlphaFoldDB" id="A0A2N5TX15"/>
<evidence type="ECO:0000313" key="2">
    <source>
        <dbReference type="EMBL" id="PLW30043.1"/>
    </source>
</evidence>
<dbReference type="Proteomes" id="UP000235392">
    <property type="component" value="Unassembled WGS sequence"/>
</dbReference>
<evidence type="ECO:0000256" key="1">
    <source>
        <dbReference type="SAM" id="Coils"/>
    </source>
</evidence>
<reference evidence="2 4" key="1">
    <citation type="submission" date="2017-11" db="EMBL/GenBank/DDBJ databases">
        <title>De novo assembly and phasing of dikaryotic genomes from two isolates of Puccinia coronata f. sp. avenae, the causal agent of oat crown rust.</title>
        <authorList>
            <person name="Miller M.E."/>
            <person name="Zhang Y."/>
            <person name="Omidvar V."/>
            <person name="Sperschneider J."/>
            <person name="Schwessinger B."/>
            <person name="Raley C."/>
            <person name="Palmer J.M."/>
            <person name="Garnica D."/>
            <person name="Upadhyaya N."/>
            <person name="Rathjen J."/>
            <person name="Taylor J.M."/>
            <person name="Park R.F."/>
            <person name="Dodds P.N."/>
            <person name="Hirsch C.D."/>
            <person name="Kianian S.F."/>
            <person name="Figueroa M."/>
        </authorList>
    </citation>
    <scope>NUCLEOTIDE SEQUENCE [LARGE SCALE GENOMIC DNA]</scope>
    <source>
        <strain evidence="2">12SD80</strain>
    </source>
</reference>
<proteinExistence type="predicted"/>
<feature type="coiled-coil region" evidence="1">
    <location>
        <begin position="108"/>
        <end position="136"/>
    </location>
</feature>
<evidence type="ECO:0000313" key="3">
    <source>
        <dbReference type="EMBL" id="PLW52391.1"/>
    </source>
</evidence>
<sequence length="143" mass="16299">MPAAETKALKAKSIINKLKKLETIEDVRVAVGGHFVEGLVSRLFDVILSFKSGAIYQKHLENVKTQSNDAFVMKTAYKYLDEKKKKRKDELRMIEASKLLALDEDKYLSKTANKLLNENQKKRKAELQLIQAAEKAKKQMTTT</sequence>
<keyword evidence="1" id="KW-0175">Coiled coil</keyword>
<name>A0A2N5TX15_9BASI</name>
<organism evidence="2 4">
    <name type="scientific">Puccinia coronata f. sp. avenae</name>
    <dbReference type="NCBI Taxonomy" id="200324"/>
    <lineage>
        <taxon>Eukaryota</taxon>
        <taxon>Fungi</taxon>
        <taxon>Dikarya</taxon>
        <taxon>Basidiomycota</taxon>
        <taxon>Pucciniomycotina</taxon>
        <taxon>Pucciniomycetes</taxon>
        <taxon>Pucciniales</taxon>
        <taxon>Pucciniaceae</taxon>
        <taxon>Puccinia</taxon>
    </lineage>
</organism>